<protein>
    <recommendedName>
        <fullName evidence="3">F-box domain-containing protein</fullName>
    </recommendedName>
</protein>
<evidence type="ECO:0000313" key="2">
    <source>
        <dbReference type="Proteomes" id="UP000541558"/>
    </source>
</evidence>
<dbReference type="EMBL" id="JAACJK010000068">
    <property type="protein sequence ID" value="KAF5334491.1"/>
    <property type="molecule type" value="Genomic_DNA"/>
</dbReference>
<organism evidence="1 2">
    <name type="scientific">Ephemerocybe angulata</name>
    <dbReference type="NCBI Taxonomy" id="980116"/>
    <lineage>
        <taxon>Eukaryota</taxon>
        <taxon>Fungi</taxon>
        <taxon>Dikarya</taxon>
        <taxon>Basidiomycota</taxon>
        <taxon>Agaricomycotina</taxon>
        <taxon>Agaricomycetes</taxon>
        <taxon>Agaricomycetidae</taxon>
        <taxon>Agaricales</taxon>
        <taxon>Agaricineae</taxon>
        <taxon>Psathyrellaceae</taxon>
        <taxon>Ephemerocybe</taxon>
    </lineage>
</organism>
<accession>A0A8H5C3R6</accession>
<proteinExistence type="predicted"/>
<sequence length="532" mass="60086">MHQALRIPELIRSLFDQLSLESSLAMALTSHTFLEPGLDRIWRKLCCFEQLVASMPDDLFTKKSEEVLDGGFDIYVLFLRRALTAKDIERYKRFYAPRIRDLHFSFRAWDLDFTILSNEAFQALQVVTEWQPGALTPRLEIMHRWLPVEEEISTLKIDPFPNYGAPYLSLFLGEHVYSLDMPVYPRVPLWTTTVQCILGQHPSLKELTLSSDTTSSLEGLLGASLWPNLERLSIQGSYVTSFTMNQLSRLPRLSSLTIALGGSPLSPMADQPTRFQYLEKLQIRADTLTNVVTSLDGLPRLKTLKDLSLIIYTSAPRADIQTIIGSIQAQNPSNLESLVWKDGIAYGDVSVAPMDVDLDGTIDISPFFQFKELRTLKIQISETIQLTPLQATQIPMYWPHIQELILCGSQLYYQPPLTDHSHILSIMASCRALTSVGLRFDSTRVTGNETSPTSLSRIRAFHVDCLSPILSPSRVLKFMSANFSKTMVFRVEGGYGYEEPGTTPQPIGPYQRWEAVAKGWENIQETARLSQA</sequence>
<evidence type="ECO:0008006" key="3">
    <source>
        <dbReference type="Google" id="ProtNLM"/>
    </source>
</evidence>
<name>A0A8H5C3R6_9AGAR</name>
<dbReference type="AlphaFoldDB" id="A0A8H5C3R6"/>
<comment type="caution">
    <text evidence="1">The sequence shown here is derived from an EMBL/GenBank/DDBJ whole genome shotgun (WGS) entry which is preliminary data.</text>
</comment>
<dbReference type="Gene3D" id="3.80.10.10">
    <property type="entry name" value="Ribonuclease Inhibitor"/>
    <property type="match status" value="1"/>
</dbReference>
<dbReference type="OrthoDB" id="3031760at2759"/>
<gene>
    <name evidence="1" type="ORF">D9611_013801</name>
</gene>
<reference evidence="1 2" key="1">
    <citation type="journal article" date="2020" name="ISME J.">
        <title>Uncovering the hidden diversity of litter-decomposition mechanisms in mushroom-forming fungi.</title>
        <authorList>
            <person name="Floudas D."/>
            <person name="Bentzer J."/>
            <person name="Ahren D."/>
            <person name="Johansson T."/>
            <person name="Persson P."/>
            <person name="Tunlid A."/>
        </authorList>
    </citation>
    <scope>NUCLEOTIDE SEQUENCE [LARGE SCALE GENOMIC DNA]</scope>
    <source>
        <strain evidence="1 2">CBS 175.51</strain>
    </source>
</reference>
<evidence type="ECO:0000313" key="1">
    <source>
        <dbReference type="EMBL" id="KAF5334491.1"/>
    </source>
</evidence>
<dbReference type="InterPro" id="IPR032675">
    <property type="entry name" value="LRR_dom_sf"/>
</dbReference>
<dbReference type="Proteomes" id="UP000541558">
    <property type="component" value="Unassembled WGS sequence"/>
</dbReference>
<keyword evidence="2" id="KW-1185">Reference proteome</keyword>
<dbReference type="SUPFAM" id="SSF52047">
    <property type="entry name" value="RNI-like"/>
    <property type="match status" value="1"/>
</dbReference>